<proteinExistence type="predicted"/>
<comment type="caution">
    <text evidence="1">The sequence shown here is derived from an EMBL/GenBank/DDBJ whole genome shotgun (WGS) entry which is preliminary data.</text>
</comment>
<name>E6PIU6_9ZZZZ</name>
<gene>
    <name evidence="1" type="ORF">CARN1_0867</name>
</gene>
<sequence>MSFPVSPASLIIDTEANEERGYSDGSHFHAAIAIITTHIATIQPNITGSP</sequence>
<dbReference type="AlphaFoldDB" id="E6PIU6"/>
<accession>E6PIU6</accession>
<dbReference type="EMBL" id="CABL01000019">
    <property type="protein sequence ID" value="CBH76387.1"/>
    <property type="molecule type" value="Genomic_DNA"/>
</dbReference>
<protein>
    <submittedName>
        <fullName evidence="1">Uncharacterized protein</fullName>
    </submittedName>
</protein>
<evidence type="ECO:0000313" key="1">
    <source>
        <dbReference type="EMBL" id="CBH76387.1"/>
    </source>
</evidence>
<organism evidence="1">
    <name type="scientific">mine drainage metagenome</name>
    <dbReference type="NCBI Taxonomy" id="410659"/>
    <lineage>
        <taxon>unclassified sequences</taxon>
        <taxon>metagenomes</taxon>
        <taxon>ecological metagenomes</taxon>
    </lineage>
</organism>
<reference evidence="1" key="1">
    <citation type="submission" date="2009-10" db="EMBL/GenBank/DDBJ databases">
        <title>Diversity of trophic interactions inside an arsenic-rich microbial ecosystem.</title>
        <authorList>
            <person name="Bertin P.N."/>
            <person name="Heinrich-Salmeron A."/>
            <person name="Pelletier E."/>
            <person name="Goulhen-Chollet F."/>
            <person name="Arsene-Ploetze F."/>
            <person name="Gallien S."/>
            <person name="Calteau A."/>
            <person name="Vallenet D."/>
            <person name="Casiot C."/>
            <person name="Chane-Woon-Ming B."/>
            <person name="Giloteaux L."/>
            <person name="Barakat M."/>
            <person name="Bonnefoy V."/>
            <person name="Bruneel O."/>
            <person name="Chandler M."/>
            <person name="Cleiss J."/>
            <person name="Duran R."/>
            <person name="Elbaz-Poulichet F."/>
            <person name="Fonknechten N."/>
            <person name="Lauga B."/>
            <person name="Mornico D."/>
            <person name="Ortet P."/>
            <person name="Schaeffer C."/>
            <person name="Siguier P."/>
            <person name="Alexander Thil Smith A."/>
            <person name="Van Dorsselaer A."/>
            <person name="Weissenbach J."/>
            <person name="Medigue C."/>
            <person name="Le Paslier D."/>
        </authorList>
    </citation>
    <scope>NUCLEOTIDE SEQUENCE</scope>
</reference>